<comment type="caution">
    <text evidence="2">The sequence shown here is derived from an EMBL/GenBank/DDBJ whole genome shotgun (WGS) entry which is preliminary data.</text>
</comment>
<name>A0A4C1VR02_EUMVA</name>
<dbReference type="EMBL" id="BGZK01000387">
    <property type="protein sequence ID" value="GBP40787.1"/>
    <property type="molecule type" value="Genomic_DNA"/>
</dbReference>
<evidence type="ECO:0000313" key="3">
    <source>
        <dbReference type="Proteomes" id="UP000299102"/>
    </source>
</evidence>
<reference evidence="2 3" key="1">
    <citation type="journal article" date="2019" name="Commun. Biol.">
        <title>The bagworm genome reveals a unique fibroin gene that provides high tensile strength.</title>
        <authorList>
            <person name="Kono N."/>
            <person name="Nakamura H."/>
            <person name="Ohtoshi R."/>
            <person name="Tomita M."/>
            <person name="Numata K."/>
            <person name="Arakawa K."/>
        </authorList>
    </citation>
    <scope>NUCLEOTIDE SEQUENCE [LARGE SCALE GENOMIC DNA]</scope>
</reference>
<dbReference type="AlphaFoldDB" id="A0A4C1VR02"/>
<organism evidence="2 3">
    <name type="scientific">Eumeta variegata</name>
    <name type="common">Bagworm moth</name>
    <name type="synonym">Eumeta japonica</name>
    <dbReference type="NCBI Taxonomy" id="151549"/>
    <lineage>
        <taxon>Eukaryota</taxon>
        <taxon>Metazoa</taxon>
        <taxon>Ecdysozoa</taxon>
        <taxon>Arthropoda</taxon>
        <taxon>Hexapoda</taxon>
        <taxon>Insecta</taxon>
        <taxon>Pterygota</taxon>
        <taxon>Neoptera</taxon>
        <taxon>Endopterygota</taxon>
        <taxon>Lepidoptera</taxon>
        <taxon>Glossata</taxon>
        <taxon>Ditrysia</taxon>
        <taxon>Tineoidea</taxon>
        <taxon>Psychidae</taxon>
        <taxon>Oiketicinae</taxon>
        <taxon>Eumeta</taxon>
    </lineage>
</organism>
<evidence type="ECO:0000313" key="2">
    <source>
        <dbReference type="EMBL" id="GBP40787.1"/>
    </source>
</evidence>
<dbReference type="Proteomes" id="UP000299102">
    <property type="component" value="Unassembled WGS sequence"/>
</dbReference>
<proteinExistence type="predicted"/>
<keyword evidence="3" id="KW-1185">Reference proteome</keyword>
<gene>
    <name evidence="2" type="ORF">EVAR_26452_1</name>
</gene>
<evidence type="ECO:0000256" key="1">
    <source>
        <dbReference type="SAM" id="MobiDB-lite"/>
    </source>
</evidence>
<feature type="region of interest" description="Disordered" evidence="1">
    <location>
        <begin position="300"/>
        <end position="322"/>
    </location>
</feature>
<protein>
    <submittedName>
        <fullName evidence="2">Uncharacterized protein</fullName>
    </submittedName>
</protein>
<sequence>MGLRRLITEFLWPPSSSIIRPWLPYSVKVLVKTNQTSPNSVGLRRLIRSSYGYLPAPSSDQLYWIGRDCTRLERASQEQSRDSYKTCDCRERKRMKASQQSDVGASTPAACGDRSYGISLHRKSPDTNTGRHESGPVEGGAVALDLTDRAVPTLSQSTVSLTSVRLSTATVLTSICTSLRETGGRFSLGSRKVLCWISSSEVLLDLLNWRWLRVMRRRGVGGIVTSATSQMSRLGGSDRLYVIFGLFRLWSLLTVMQWKSEMTSDCLHLARKVLRSKRISDAPAVRVLAVVRHFRSTRRRTPRCNDRSARGPGRVANERNRSGRTAVFTIATPKGRNESAERRVRYAWRDPAERESQH</sequence>
<dbReference type="OrthoDB" id="10664227at2759"/>
<accession>A0A4C1VR02</accession>